<evidence type="ECO:0000259" key="12">
    <source>
        <dbReference type="PROSITE" id="PS51786"/>
    </source>
</evidence>
<dbReference type="InterPro" id="IPR003111">
    <property type="entry name" value="Lon_prtase_N"/>
</dbReference>
<dbReference type="PROSITE" id="PS01046">
    <property type="entry name" value="LON_SER"/>
    <property type="match status" value="1"/>
</dbReference>
<evidence type="ECO:0000256" key="4">
    <source>
        <dbReference type="ARBA" id="ARBA00022825"/>
    </source>
</evidence>
<dbReference type="SUPFAM" id="SSF88697">
    <property type="entry name" value="PUA domain-like"/>
    <property type="match status" value="1"/>
</dbReference>
<comment type="similarity">
    <text evidence="6 9 10">Belongs to the peptidase S16 family.</text>
</comment>
<dbReference type="Gene3D" id="3.30.230.10">
    <property type="match status" value="1"/>
</dbReference>
<keyword evidence="15" id="KW-1185">Reference proteome</keyword>
<dbReference type="GO" id="GO:0016887">
    <property type="term" value="F:ATP hydrolysis activity"/>
    <property type="evidence" value="ECO:0007669"/>
    <property type="project" value="InterPro"/>
</dbReference>
<dbReference type="FunFam" id="3.30.230.10:FF:000039">
    <property type="entry name" value="Lon protease homolog 2, peroxisomal"/>
    <property type="match status" value="1"/>
</dbReference>
<dbReference type="InterPro" id="IPR003593">
    <property type="entry name" value="AAA+_ATPase"/>
</dbReference>
<reference evidence="15" key="1">
    <citation type="submission" date="2013-05" db="EMBL/GenBank/DDBJ databases">
        <title>The Genome sequence of Mucor circinelloides f. circinelloides 1006PhL.</title>
        <authorList>
            <consortium name="The Broad Institute Genomics Platform"/>
            <person name="Cuomo C."/>
            <person name="Earl A."/>
            <person name="Findley K."/>
            <person name="Lee S.C."/>
            <person name="Walker B."/>
            <person name="Young S."/>
            <person name="Zeng Q."/>
            <person name="Gargeya S."/>
            <person name="Fitzgerald M."/>
            <person name="Haas B."/>
            <person name="Abouelleil A."/>
            <person name="Allen A.W."/>
            <person name="Alvarado L."/>
            <person name="Arachchi H.M."/>
            <person name="Berlin A.M."/>
            <person name="Chapman S.B."/>
            <person name="Gainer-Dewar J."/>
            <person name="Goldberg J."/>
            <person name="Griggs A."/>
            <person name="Gujja S."/>
            <person name="Hansen M."/>
            <person name="Howarth C."/>
            <person name="Imamovic A."/>
            <person name="Ireland A."/>
            <person name="Larimer J."/>
            <person name="McCowan C."/>
            <person name="Murphy C."/>
            <person name="Pearson M."/>
            <person name="Poon T.W."/>
            <person name="Priest M."/>
            <person name="Roberts A."/>
            <person name="Saif S."/>
            <person name="Shea T."/>
            <person name="Sisk P."/>
            <person name="Sykes S."/>
            <person name="Wortman J."/>
            <person name="Nusbaum C."/>
            <person name="Birren B."/>
        </authorList>
    </citation>
    <scope>NUCLEOTIDE SEQUENCE [LARGE SCALE GENOMIC DNA]</scope>
    <source>
        <strain evidence="15">1006PhL</strain>
    </source>
</reference>
<dbReference type="GO" id="GO:0005524">
    <property type="term" value="F:ATP binding"/>
    <property type="evidence" value="ECO:0007669"/>
    <property type="project" value="UniProtKB-KW"/>
</dbReference>
<dbReference type="GO" id="GO:0004176">
    <property type="term" value="F:ATP-dependent peptidase activity"/>
    <property type="evidence" value="ECO:0007669"/>
    <property type="project" value="UniProtKB-UniRule"/>
</dbReference>
<dbReference type="EMBL" id="KE123912">
    <property type="protein sequence ID" value="EPB91106.1"/>
    <property type="molecule type" value="Genomic_DNA"/>
</dbReference>
<dbReference type="EC" id="3.4.21.-" evidence="6 11"/>
<dbReference type="STRING" id="1220926.S2JL79"/>
<dbReference type="Gene3D" id="2.30.130.40">
    <property type="entry name" value="LON domain-like"/>
    <property type="match status" value="1"/>
</dbReference>
<feature type="active site" evidence="7 9">
    <location>
        <position position="751"/>
    </location>
</feature>
<dbReference type="CDD" id="cd19500">
    <property type="entry name" value="RecA-like_Lon"/>
    <property type="match status" value="1"/>
</dbReference>
<dbReference type="PROSITE" id="PS51786">
    <property type="entry name" value="LON_PROTEOLYTIC"/>
    <property type="match status" value="1"/>
</dbReference>
<evidence type="ECO:0000313" key="15">
    <source>
        <dbReference type="Proteomes" id="UP000014254"/>
    </source>
</evidence>
<dbReference type="InterPro" id="IPR003959">
    <property type="entry name" value="ATPase_AAA_core"/>
</dbReference>
<dbReference type="InterPro" id="IPR046336">
    <property type="entry name" value="Lon_prtase_N_sf"/>
</dbReference>
<evidence type="ECO:0000256" key="9">
    <source>
        <dbReference type="PROSITE-ProRule" id="PRU01122"/>
    </source>
</evidence>
<keyword evidence="5 6" id="KW-0067">ATP-binding</keyword>
<dbReference type="Pfam" id="PF22667">
    <property type="entry name" value="Lon_lid"/>
    <property type="match status" value="1"/>
</dbReference>
<dbReference type="InterPro" id="IPR020568">
    <property type="entry name" value="Ribosomal_Su5_D2-typ_SF"/>
</dbReference>
<dbReference type="InterPro" id="IPR027065">
    <property type="entry name" value="Lon_Prtase"/>
</dbReference>
<dbReference type="InterPro" id="IPR008268">
    <property type="entry name" value="Peptidase_S16_AS"/>
</dbReference>
<evidence type="ECO:0000256" key="7">
    <source>
        <dbReference type="PIRSR" id="PIRSR001174-1"/>
    </source>
</evidence>
<dbReference type="PRINTS" id="PR00830">
    <property type="entry name" value="ENDOLAPTASE"/>
</dbReference>
<evidence type="ECO:0000259" key="13">
    <source>
        <dbReference type="PROSITE" id="PS51787"/>
    </source>
</evidence>
<evidence type="ECO:0000256" key="5">
    <source>
        <dbReference type="ARBA" id="ARBA00022840"/>
    </source>
</evidence>
<dbReference type="VEuPathDB" id="FungiDB:HMPREF1544_01986"/>
<dbReference type="Gene3D" id="1.10.8.60">
    <property type="match status" value="1"/>
</dbReference>
<evidence type="ECO:0000256" key="11">
    <source>
        <dbReference type="RuleBase" id="RU000592"/>
    </source>
</evidence>
<dbReference type="InterPro" id="IPR054594">
    <property type="entry name" value="Lon_lid"/>
</dbReference>
<dbReference type="AlphaFoldDB" id="S2JL79"/>
<accession>S2JL79</accession>
<evidence type="ECO:0000256" key="1">
    <source>
        <dbReference type="ARBA" id="ARBA00022670"/>
    </source>
</evidence>
<dbReference type="InterPro" id="IPR014721">
    <property type="entry name" value="Ribsml_uS5_D2-typ_fold_subgr"/>
</dbReference>
<dbReference type="OrthoDB" id="2411602at2759"/>
<keyword evidence="3 6" id="KW-0378">Hydrolase</keyword>
<dbReference type="InterPro" id="IPR004815">
    <property type="entry name" value="Lon_bac/euk-typ"/>
</dbReference>
<evidence type="ECO:0000256" key="8">
    <source>
        <dbReference type="PIRSR" id="PIRSR001174-2"/>
    </source>
</evidence>
<dbReference type="PIRSF" id="PIRSF001174">
    <property type="entry name" value="Lon_proteas"/>
    <property type="match status" value="1"/>
</dbReference>
<dbReference type="InterPro" id="IPR008269">
    <property type="entry name" value="Lon_proteolytic"/>
</dbReference>
<evidence type="ECO:0000256" key="6">
    <source>
        <dbReference type="PIRNR" id="PIRNR001174"/>
    </source>
</evidence>
<dbReference type="PROSITE" id="PS51787">
    <property type="entry name" value="LON_N"/>
    <property type="match status" value="1"/>
</dbReference>
<feature type="domain" description="Lon proteolytic" evidence="12">
    <location>
        <begin position="616"/>
        <end position="803"/>
    </location>
</feature>
<feature type="active site" evidence="7 9">
    <location>
        <position position="708"/>
    </location>
</feature>
<proteinExistence type="inferred from homology"/>
<name>S2JL79_MUCC1</name>
<dbReference type="InterPro" id="IPR015947">
    <property type="entry name" value="PUA-like_sf"/>
</dbReference>
<dbReference type="GO" id="GO:0006508">
    <property type="term" value="P:proteolysis"/>
    <property type="evidence" value="ECO:0007669"/>
    <property type="project" value="UniProtKB-KW"/>
</dbReference>
<dbReference type="SUPFAM" id="SSF52540">
    <property type="entry name" value="P-loop containing nucleoside triphosphate hydrolases"/>
    <property type="match status" value="1"/>
</dbReference>
<dbReference type="NCBIfam" id="TIGR00763">
    <property type="entry name" value="lon"/>
    <property type="match status" value="1"/>
</dbReference>
<dbReference type="Proteomes" id="UP000014254">
    <property type="component" value="Unassembled WGS sequence"/>
</dbReference>
<evidence type="ECO:0000313" key="14">
    <source>
        <dbReference type="EMBL" id="EPB91106.1"/>
    </source>
</evidence>
<dbReference type="PANTHER" id="PTHR10046">
    <property type="entry name" value="ATP DEPENDENT LON PROTEASE FAMILY MEMBER"/>
    <property type="match status" value="1"/>
</dbReference>
<dbReference type="GO" id="GO:0030163">
    <property type="term" value="P:protein catabolic process"/>
    <property type="evidence" value="ECO:0007669"/>
    <property type="project" value="InterPro"/>
</dbReference>
<keyword evidence="4 6" id="KW-0720">Serine protease</keyword>
<dbReference type="Pfam" id="PF05362">
    <property type="entry name" value="Lon_C"/>
    <property type="match status" value="1"/>
</dbReference>
<dbReference type="eggNOG" id="KOG2004">
    <property type="taxonomic scope" value="Eukaryota"/>
</dbReference>
<dbReference type="GO" id="GO:0004252">
    <property type="term" value="F:serine-type endopeptidase activity"/>
    <property type="evidence" value="ECO:0007669"/>
    <property type="project" value="UniProtKB-UniRule"/>
</dbReference>
<dbReference type="Gene3D" id="1.20.5.5270">
    <property type="match status" value="1"/>
</dbReference>
<dbReference type="InParanoid" id="S2JL79"/>
<dbReference type="Pfam" id="PF00004">
    <property type="entry name" value="AAA"/>
    <property type="match status" value="1"/>
</dbReference>
<dbReference type="Gene3D" id="3.40.50.300">
    <property type="entry name" value="P-loop containing nucleotide triphosphate hydrolases"/>
    <property type="match status" value="1"/>
</dbReference>
<feature type="binding site" evidence="8">
    <location>
        <begin position="373"/>
        <end position="380"/>
    </location>
    <ligand>
        <name>ATP</name>
        <dbReference type="ChEBI" id="CHEBI:30616"/>
    </ligand>
</feature>
<dbReference type="Pfam" id="PF02190">
    <property type="entry name" value="LON_substr_bdg"/>
    <property type="match status" value="1"/>
</dbReference>
<dbReference type="OMA" id="MTFVYCK"/>
<evidence type="ECO:0000256" key="3">
    <source>
        <dbReference type="ARBA" id="ARBA00022801"/>
    </source>
</evidence>
<feature type="domain" description="Lon N-terminal" evidence="13">
    <location>
        <begin position="6"/>
        <end position="205"/>
    </location>
</feature>
<sequence length="816" mass="90498">MIPQTLPILPLSNYVLLPSIITTLNVCPTEGQSLLRKCSASYFVCVPFKKQDSKQNSSVDLSELFHYGCVAQVISCDTSIPDQYAIKVKGVCRSRIRDISNSDGGCLYEALLEHYFDKDNCIQSEETLIFNSLCQMYISKLRLIGVSCHVLDQFNQLLAKSQISHAANLLLYLTDSSLGDKLRTLEAVDVKQRLHQVQHAVSSYLQTINTSTIKNKGDEMIFDHLRRKFYILQELHSIDINDAAADNATGASDLHFEVCSEDDDEIVDLVHKLNANNLPSHAVVAVRRDLNRLRKLPSSSADSAILRTYLEYISDLPWSMKDTPQCELNLNCVRDQLDADHFGIDQVKKRILEYLSVLKVKKDATPPIICFVGPPGVGKTTLGKSIASALDRKFHRMALGGVRDEAEIRGHRRTYVGAMPGLLIHGMRQCKVQNPVFLLDEIDKLVTNSNQGDPAAALLEVLDPAQNASFTDHFINIPYDLSQVLFIATANSLDTIPRPLLDRMEVIQLDGYTFNEKLHIATTHLIPKQIEAHGMSFLGLQIPEKVVLHVAEKYTRESGVRGLERLIANICRYKCREYADLEESNKADQFDRMVYVHDLEAILGAEPFENDEVEAEEIPGVITGLAYSGSGNGGIMMIEANYMPGAGRLKLTGSLGDVIKESAQLAVSWVKANAFALKLTSSPKQNVFQDIDLHIHMPSGAVPKDGPSAGITMVTCLVSLLSGNCVPNTTAMTGEVTLRGQVRPVGGIKEKVVSAHRAGIKKILLPVANRRDVIKDIPAEVKQEMTFVYCKSMWDVIESAFDQSNVRFEPRFTSSL</sequence>
<dbReference type="FunFam" id="3.40.50.300:FF:000382">
    <property type="entry name" value="Lon protease homolog 2, peroxisomal"/>
    <property type="match status" value="1"/>
</dbReference>
<evidence type="ECO:0000256" key="2">
    <source>
        <dbReference type="ARBA" id="ARBA00022741"/>
    </source>
</evidence>
<evidence type="ECO:0000256" key="10">
    <source>
        <dbReference type="RuleBase" id="RU000591"/>
    </source>
</evidence>
<dbReference type="SMART" id="SM00464">
    <property type="entry name" value="LON"/>
    <property type="match status" value="1"/>
</dbReference>
<keyword evidence="1 6" id="KW-0645">Protease</keyword>
<dbReference type="SUPFAM" id="SSF54211">
    <property type="entry name" value="Ribosomal protein S5 domain 2-like"/>
    <property type="match status" value="1"/>
</dbReference>
<gene>
    <name evidence="14" type="ORF">HMPREF1544_01986</name>
</gene>
<dbReference type="InterPro" id="IPR027417">
    <property type="entry name" value="P-loop_NTPase"/>
</dbReference>
<dbReference type="SMART" id="SM00382">
    <property type="entry name" value="AAA"/>
    <property type="match status" value="1"/>
</dbReference>
<protein>
    <recommendedName>
        <fullName evidence="6 11">Lon protease homolog</fullName>
        <ecNumber evidence="6 11">3.4.21.-</ecNumber>
    </recommendedName>
</protein>
<organism evidence="14 15">
    <name type="scientific">Mucor circinelloides f. circinelloides (strain 1006PhL)</name>
    <name type="common">Mucormycosis agent</name>
    <name type="synonym">Calyptromyces circinelloides</name>
    <dbReference type="NCBI Taxonomy" id="1220926"/>
    <lineage>
        <taxon>Eukaryota</taxon>
        <taxon>Fungi</taxon>
        <taxon>Fungi incertae sedis</taxon>
        <taxon>Mucoromycota</taxon>
        <taxon>Mucoromycotina</taxon>
        <taxon>Mucoromycetes</taxon>
        <taxon>Mucorales</taxon>
        <taxon>Mucorineae</taxon>
        <taxon>Mucoraceae</taxon>
        <taxon>Mucor</taxon>
    </lineage>
</organism>
<keyword evidence="2 6" id="KW-0547">Nucleotide-binding</keyword>